<evidence type="ECO:0000259" key="2">
    <source>
        <dbReference type="PROSITE" id="PS50268"/>
    </source>
</evidence>
<dbReference type="CDD" id="cd11304">
    <property type="entry name" value="Cadherin_repeat"/>
    <property type="match status" value="1"/>
</dbReference>
<comment type="caution">
    <text evidence="3">The sequence shown here is derived from an EMBL/GenBank/DDBJ whole genome shotgun (WGS) entry which is preliminary data.</text>
</comment>
<keyword evidence="1" id="KW-0106">Calcium</keyword>
<reference evidence="3 4" key="1">
    <citation type="submission" date="2019-05" db="EMBL/GenBank/DDBJ databases">
        <title>Another draft genome of Portunus trituberculatus and its Hox gene families provides insights of decapod evolution.</title>
        <authorList>
            <person name="Jeong J.-H."/>
            <person name="Song I."/>
            <person name="Kim S."/>
            <person name="Choi T."/>
            <person name="Kim D."/>
            <person name="Ryu S."/>
            <person name="Kim W."/>
        </authorList>
    </citation>
    <scope>NUCLEOTIDE SEQUENCE [LARGE SCALE GENOMIC DNA]</scope>
    <source>
        <tissue evidence="3">Muscle</tissue>
    </source>
</reference>
<dbReference type="Proteomes" id="UP000324222">
    <property type="component" value="Unassembled WGS sequence"/>
</dbReference>
<evidence type="ECO:0000313" key="4">
    <source>
        <dbReference type="Proteomes" id="UP000324222"/>
    </source>
</evidence>
<dbReference type="PROSITE" id="PS50268">
    <property type="entry name" value="CADHERIN_2"/>
    <property type="match status" value="1"/>
</dbReference>
<dbReference type="GO" id="GO:0016020">
    <property type="term" value="C:membrane"/>
    <property type="evidence" value="ECO:0007669"/>
    <property type="project" value="InterPro"/>
</dbReference>
<dbReference type="InterPro" id="IPR002126">
    <property type="entry name" value="Cadherin-like_dom"/>
</dbReference>
<evidence type="ECO:0000313" key="3">
    <source>
        <dbReference type="EMBL" id="MPC98331.1"/>
    </source>
</evidence>
<gene>
    <name evidence="3" type="ORF">E2C01_093697</name>
</gene>
<proteinExistence type="predicted"/>
<protein>
    <recommendedName>
        <fullName evidence="2">Cadherin domain-containing protein</fullName>
    </recommendedName>
</protein>
<organism evidence="3 4">
    <name type="scientific">Portunus trituberculatus</name>
    <name type="common">Swimming crab</name>
    <name type="synonym">Neptunus trituberculatus</name>
    <dbReference type="NCBI Taxonomy" id="210409"/>
    <lineage>
        <taxon>Eukaryota</taxon>
        <taxon>Metazoa</taxon>
        <taxon>Ecdysozoa</taxon>
        <taxon>Arthropoda</taxon>
        <taxon>Crustacea</taxon>
        <taxon>Multicrustacea</taxon>
        <taxon>Malacostraca</taxon>
        <taxon>Eumalacostraca</taxon>
        <taxon>Eucarida</taxon>
        <taxon>Decapoda</taxon>
        <taxon>Pleocyemata</taxon>
        <taxon>Brachyura</taxon>
        <taxon>Eubrachyura</taxon>
        <taxon>Portunoidea</taxon>
        <taxon>Portunidae</taxon>
        <taxon>Portuninae</taxon>
        <taxon>Portunus</taxon>
    </lineage>
</organism>
<dbReference type="EMBL" id="VSRR010113609">
    <property type="protein sequence ID" value="MPC98331.1"/>
    <property type="molecule type" value="Genomic_DNA"/>
</dbReference>
<accession>A0A5B7JJT9</accession>
<name>A0A5B7JJT9_PORTR</name>
<dbReference type="GO" id="GO:0007156">
    <property type="term" value="P:homophilic cell adhesion via plasma membrane adhesion molecules"/>
    <property type="evidence" value="ECO:0007669"/>
    <property type="project" value="InterPro"/>
</dbReference>
<dbReference type="SUPFAM" id="SSF49313">
    <property type="entry name" value="Cadherin-like"/>
    <property type="match status" value="1"/>
</dbReference>
<keyword evidence="4" id="KW-1185">Reference proteome</keyword>
<dbReference type="GO" id="GO:0005509">
    <property type="term" value="F:calcium ion binding"/>
    <property type="evidence" value="ECO:0007669"/>
    <property type="project" value="UniProtKB-UniRule"/>
</dbReference>
<sequence>MDADSGVISVAQGAVLDPDRTEPRATTYVLEVLALDGGIGGTQLHAQTVVNITILDVNNKPPVFVDPGTVSIILESRREVRVRGKFFTANKK</sequence>
<evidence type="ECO:0000256" key="1">
    <source>
        <dbReference type="PROSITE-ProRule" id="PRU00043"/>
    </source>
</evidence>
<dbReference type="AlphaFoldDB" id="A0A5B7JJT9"/>
<feature type="domain" description="Cadherin" evidence="2">
    <location>
        <begin position="1"/>
        <end position="64"/>
    </location>
</feature>
<dbReference type="Gene3D" id="2.60.40.60">
    <property type="entry name" value="Cadherins"/>
    <property type="match status" value="1"/>
</dbReference>
<dbReference type="InterPro" id="IPR015919">
    <property type="entry name" value="Cadherin-like_sf"/>
</dbReference>